<evidence type="ECO:0000256" key="1">
    <source>
        <dbReference type="SAM" id="Coils"/>
    </source>
</evidence>
<evidence type="ECO:0000313" key="3">
    <source>
        <dbReference type="EMBL" id="VUX16507.1"/>
    </source>
</evidence>
<dbReference type="Proteomes" id="UP000363661">
    <property type="component" value="Unassembled WGS sequence"/>
</dbReference>
<organism evidence="3 4">
    <name type="scientific">[Ruminococcus] torques</name>
    <dbReference type="NCBI Taxonomy" id="33039"/>
    <lineage>
        <taxon>Bacteria</taxon>
        <taxon>Bacillati</taxon>
        <taxon>Bacillota</taxon>
        <taxon>Clostridia</taxon>
        <taxon>Lachnospirales</taxon>
        <taxon>Lachnospiraceae</taxon>
        <taxon>Mediterraneibacter</taxon>
    </lineage>
</organism>
<keyword evidence="2" id="KW-0472">Membrane</keyword>
<keyword evidence="2" id="KW-0812">Transmembrane</keyword>
<gene>
    <name evidence="3" type="ORF">RTSSTS7063_02229</name>
</gene>
<reference evidence="3 4" key="1">
    <citation type="submission" date="2019-07" db="EMBL/GenBank/DDBJ databases">
        <authorList>
            <person name="Hibberd C M."/>
            <person name="Gehrig L. J."/>
            <person name="Chang H.-W."/>
            <person name="Venkatesh S."/>
        </authorList>
    </citation>
    <scope>NUCLEOTIDE SEQUENCE [LARGE SCALE GENOMIC DNA]</scope>
    <source>
        <strain evidence="3">Ruminococcus_torques_SSTS_Bg7063</strain>
    </source>
</reference>
<sequence>MLVKCADELIDDREQLQQYLKDIYTIETERYSLQEAEEELKYRIENAGQAQVQERVESYYTYYFKEYLGNLKFTFILGIGVTALVFTILILMDFLTNDAPYWIGTGIGKITILIAIVLPTVKFIQSERKEVGEYEVRKENNRKAVEEDKVRIENELAEVPNYKKNMNECRKNIVDCEEKLQKLYDVGVLFPKYREFVCVSQLLEYLLSGRCEDLTGYTGAYNLYEQELRMNIIIAELELISEELDAIKENQYMIYNAICQANYLLREVKDNTAIATYNTEVIATNMMIYNRYYY</sequence>
<feature type="transmembrane region" description="Helical" evidence="2">
    <location>
        <begin position="101"/>
        <end position="121"/>
    </location>
</feature>
<feature type="coiled-coil region" evidence="1">
    <location>
        <begin position="135"/>
        <end position="186"/>
    </location>
</feature>
<evidence type="ECO:0000313" key="4">
    <source>
        <dbReference type="Proteomes" id="UP000363661"/>
    </source>
</evidence>
<accession>A0A564UAL0</accession>
<proteinExistence type="predicted"/>
<keyword evidence="2" id="KW-1133">Transmembrane helix</keyword>
<dbReference type="AlphaFoldDB" id="A0A564UAL0"/>
<evidence type="ECO:0000256" key="2">
    <source>
        <dbReference type="SAM" id="Phobius"/>
    </source>
</evidence>
<protein>
    <submittedName>
        <fullName evidence="3">Uncharacterized protein</fullName>
    </submittedName>
</protein>
<keyword evidence="4" id="KW-1185">Reference proteome</keyword>
<keyword evidence="1" id="KW-0175">Coiled coil</keyword>
<name>A0A564UAL0_9FIRM</name>
<dbReference type="EMBL" id="CABHNA010000071">
    <property type="protein sequence ID" value="VUX16507.1"/>
    <property type="molecule type" value="Genomic_DNA"/>
</dbReference>
<feature type="transmembrane region" description="Helical" evidence="2">
    <location>
        <begin position="73"/>
        <end position="95"/>
    </location>
</feature>